<sequence>MGTFTHTPAPTDAEKLAAAQAVALKRLNDAYDAAARPLVRDYPEVERLGWTQQLSEATAYQAWLDAGEQGEAPATPALAGILRGRNGTTGTETLADLCRAVLTRADAMIQWQEFTGVRHRGEWTINDAQTPDEALAVTWEKLVAE</sequence>
<name>A0AB74U2B7_9GAMM</name>
<dbReference type="AlphaFoldDB" id="A0AB74U2B7"/>
<dbReference type="RefSeq" id="WP_353979384.1">
    <property type="nucleotide sequence ID" value="NZ_CP159578.1"/>
</dbReference>
<gene>
    <name evidence="1" type="ORF">ABV408_13175</name>
</gene>
<accession>A0AB74U2B7</accession>
<proteinExistence type="predicted"/>
<evidence type="ECO:0000313" key="1">
    <source>
        <dbReference type="EMBL" id="XCJ78382.1"/>
    </source>
</evidence>
<dbReference type="EMBL" id="CP159578">
    <property type="protein sequence ID" value="XCJ78382.1"/>
    <property type="molecule type" value="Genomic_DNA"/>
</dbReference>
<protein>
    <submittedName>
        <fullName evidence="1">Uncharacterized protein</fullName>
    </submittedName>
</protein>
<reference evidence="1" key="1">
    <citation type="submission" date="2024-06" db="EMBL/GenBank/DDBJ databases">
        <title>Complete genome of Salinicola endophyticus HNIBRBA4755.</title>
        <authorList>
            <person name="Shin S.Y."/>
            <person name="Kang H."/>
            <person name="Song J."/>
        </authorList>
    </citation>
    <scope>NUCLEOTIDE SEQUENCE</scope>
    <source>
        <strain evidence="1">HNIBRBA4755</strain>
    </source>
</reference>
<organism evidence="1">
    <name type="scientific">Salinicola endophyticus</name>
    <dbReference type="NCBI Taxonomy" id="1949083"/>
    <lineage>
        <taxon>Bacteria</taxon>
        <taxon>Pseudomonadati</taxon>
        <taxon>Pseudomonadota</taxon>
        <taxon>Gammaproteobacteria</taxon>
        <taxon>Oceanospirillales</taxon>
        <taxon>Halomonadaceae</taxon>
        <taxon>Salinicola</taxon>
    </lineage>
</organism>